<accession>B9MZZ5</accession>
<reference evidence="2 3" key="1">
    <citation type="journal article" date="2006" name="Science">
        <title>The genome of black cottonwood, Populus trichocarpa (Torr. &amp; Gray).</title>
        <authorList>
            <person name="Tuskan G.A."/>
            <person name="Difazio S."/>
            <person name="Jansson S."/>
            <person name="Bohlmann J."/>
            <person name="Grigoriev I."/>
            <person name="Hellsten U."/>
            <person name="Putnam N."/>
            <person name="Ralph S."/>
            <person name="Rombauts S."/>
            <person name="Salamov A."/>
            <person name="Schein J."/>
            <person name="Sterck L."/>
            <person name="Aerts A."/>
            <person name="Bhalerao R.R."/>
            <person name="Bhalerao R.P."/>
            <person name="Blaudez D."/>
            <person name="Boerjan W."/>
            <person name="Brun A."/>
            <person name="Brunner A."/>
            <person name="Busov V."/>
            <person name="Campbell M."/>
            <person name="Carlson J."/>
            <person name="Chalot M."/>
            <person name="Chapman J."/>
            <person name="Chen G.L."/>
            <person name="Cooper D."/>
            <person name="Coutinho P.M."/>
            <person name="Couturier J."/>
            <person name="Covert S."/>
            <person name="Cronk Q."/>
            <person name="Cunningham R."/>
            <person name="Davis J."/>
            <person name="Degroeve S."/>
            <person name="Dejardin A."/>
            <person name="Depamphilis C."/>
            <person name="Detter J."/>
            <person name="Dirks B."/>
            <person name="Dubchak I."/>
            <person name="Duplessis S."/>
            <person name="Ehlting J."/>
            <person name="Ellis B."/>
            <person name="Gendler K."/>
            <person name="Goodstein D."/>
            <person name="Gribskov M."/>
            <person name="Grimwood J."/>
            <person name="Groover A."/>
            <person name="Gunter L."/>
            <person name="Hamberger B."/>
            <person name="Heinze B."/>
            <person name="Helariutta Y."/>
            <person name="Henrissat B."/>
            <person name="Holligan D."/>
            <person name="Holt R."/>
            <person name="Huang W."/>
            <person name="Islam-Faridi N."/>
            <person name="Jones S."/>
            <person name="Jones-Rhoades M."/>
            <person name="Jorgensen R."/>
            <person name="Joshi C."/>
            <person name="Kangasjarvi J."/>
            <person name="Karlsson J."/>
            <person name="Kelleher C."/>
            <person name="Kirkpatrick R."/>
            <person name="Kirst M."/>
            <person name="Kohler A."/>
            <person name="Kalluri U."/>
            <person name="Larimer F."/>
            <person name="Leebens-Mack J."/>
            <person name="Leple J.C."/>
            <person name="Locascio P."/>
            <person name="Lou Y."/>
            <person name="Lucas S."/>
            <person name="Martin F."/>
            <person name="Montanini B."/>
            <person name="Napoli C."/>
            <person name="Nelson D.R."/>
            <person name="Nelson C."/>
            <person name="Nieminen K."/>
            <person name="Nilsson O."/>
            <person name="Pereda V."/>
            <person name="Peter G."/>
            <person name="Philippe R."/>
            <person name="Pilate G."/>
            <person name="Poliakov A."/>
            <person name="Razumovskaya J."/>
            <person name="Richardson P."/>
            <person name="Rinaldi C."/>
            <person name="Ritland K."/>
            <person name="Rouze P."/>
            <person name="Ryaboy D."/>
            <person name="Schmutz J."/>
            <person name="Schrader J."/>
            <person name="Segerman B."/>
            <person name="Shin H."/>
            <person name="Siddiqui A."/>
            <person name="Sterky F."/>
            <person name="Terry A."/>
            <person name="Tsai C.J."/>
            <person name="Uberbacher E."/>
            <person name="Unneberg P."/>
            <person name="Vahala J."/>
            <person name="Wall K."/>
            <person name="Wessler S."/>
            <person name="Yang G."/>
            <person name="Yin T."/>
            <person name="Douglas C."/>
            <person name="Marra M."/>
            <person name="Sandberg G."/>
            <person name="Van de Peer Y."/>
            <person name="Rokhsar D."/>
        </authorList>
    </citation>
    <scope>NUCLEOTIDE SEQUENCE [LARGE SCALE GENOMIC DNA]</scope>
    <source>
        <strain evidence="3">cv. Nisqually</strain>
    </source>
</reference>
<evidence type="ECO:0000256" key="1">
    <source>
        <dbReference type="SAM" id="MobiDB-lite"/>
    </source>
</evidence>
<dbReference type="Proteomes" id="UP000006729">
    <property type="component" value="Chromosome 8"/>
</dbReference>
<dbReference type="HOGENOM" id="CLU_1436673_0_0_1"/>
<evidence type="ECO:0000313" key="2">
    <source>
        <dbReference type="EMBL" id="PNT25990.1"/>
    </source>
</evidence>
<name>B9MZZ5_POPTR</name>
<evidence type="ECO:0000313" key="3">
    <source>
        <dbReference type="Proteomes" id="UP000006729"/>
    </source>
</evidence>
<protein>
    <submittedName>
        <fullName evidence="2">Uncharacterized protein</fullName>
    </submittedName>
</protein>
<dbReference type="InParanoid" id="B9MZZ5"/>
<proteinExistence type="predicted"/>
<sequence length="189" mass="21354">MQQGKRSFCFFPLFLPPSHPPPTCSVKAKTGRHLHLLMMRKQRGRVLQATPSLDISPCAVTRWSGGLTPHVNDGTGQGRSRSPCPYKYCPNAEEKGGPKERVFKRERRRQQQLPPAVTEEKPKQNREGERTRERAETDRKESAEEGRPPSSSAKPSSAPPARPLCLYTKRRRTTAEESPPIATHRERPP</sequence>
<dbReference type="EMBL" id="CM009297">
    <property type="protein sequence ID" value="PNT25990.1"/>
    <property type="molecule type" value="Genomic_DNA"/>
</dbReference>
<organism evidence="2 3">
    <name type="scientific">Populus trichocarpa</name>
    <name type="common">Western balsam poplar</name>
    <name type="synonym">Populus balsamifera subsp. trichocarpa</name>
    <dbReference type="NCBI Taxonomy" id="3694"/>
    <lineage>
        <taxon>Eukaryota</taxon>
        <taxon>Viridiplantae</taxon>
        <taxon>Streptophyta</taxon>
        <taxon>Embryophyta</taxon>
        <taxon>Tracheophyta</taxon>
        <taxon>Spermatophyta</taxon>
        <taxon>Magnoliopsida</taxon>
        <taxon>eudicotyledons</taxon>
        <taxon>Gunneridae</taxon>
        <taxon>Pentapetalae</taxon>
        <taxon>rosids</taxon>
        <taxon>fabids</taxon>
        <taxon>Malpighiales</taxon>
        <taxon>Salicaceae</taxon>
        <taxon>Saliceae</taxon>
        <taxon>Populus</taxon>
    </lineage>
</organism>
<feature type="compositionally biased region" description="Basic and acidic residues" evidence="1">
    <location>
        <begin position="118"/>
        <end position="147"/>
    </location>
</feature>
<keyword evidence="3" id="KW-1185">Reference proteome</keyword>
<feature type="region of interest" description="Disordered" evidence="1">
    <location>
        <begin position="61"/>
        <end position="189"/>
    </location>
</feature>
<gene>
    <name evidence="2" type="ORF">POPTR_008G213700</name>
</gene>
<feature type="compositionally biased region" description="Basic and acidic residues" evidence="1">
    <location>
        <begin position="92"/>
        <end position="103"/>
    </location>
</feature>
<dbReference type="AlphaFoldDB" id="B9MZZ5"/>